<evidence type="ECO:0000313" key="2">
    <source>
        <dbReference type="Proteomes" id="UP001232163"/>
    </source>
</evidence>
<dbReference type="SUPFAM" id="SSF53098">
    <property type="entry name" value="Ribonuclease H-like"/>
    <property type="match status" value="1"/>
</dbReference>
<dbReference type="InterPro" id="IPR005063">
    <property type="entry name" value="Transposase_27"/>
</dbReference>
<dbReference type="EMBL" id="JAURUR010000002">
    <property type="protein sequence ID" value="MDP9763695.1"/>
    <property type="molecule type" value="Genomic_DNA"/>
</dbReference>
<dbReference type="RefSeq" id="WP_307464766.1">
    <property type="nucleotide sequence ID" value="NZ_JAURUR010000002.1"/>
</dbReference>
<reference evidence="1 2" key="1">
    <citation type="submission" date="2023-07" db="EMBL/GenBank/DDBJ databases">
        <title>Genomic Encyclopedia of Type Strains, Phase IV (KMG-IV): sequencing the most valuable type-strain genomes for metagenomic binning, comparative biology and taxonomic classification.</title>
        <authorList>
            <person name="Goeker M."/>
        </authorList>
    </citation>
    <scope>NUCLEOTIDE SEQUENCE [LARGE SCALE GENOMIC DNA]</scope>
    <source>
        <strain evidence="1 2">NIO-1023</strain>
    </source>
</reference>
<dbReference type="InterPro" id="IPR012337">
    <property type="entry name" value="RNaseH-like_sf"/>
</dbReference>
<keyword evidence="2" id="KW-1185">Reference proteome</keyword>
<organism evidence="1 2">
    <name type="scientific">Deinococcus enclensis</name>
    <dbReference type="NCBI Taxonomy" id="1049582"/>
    <lineage>
        <taxon>Bacteria</taxon>
        <taxon>Thermotogati</taxon>
        <taxon>Deinococcota</taxon>
        <taxon>Deinococci</taxon>
        <taxon>Deinococcales</taxon>
        <taxon>Deinococcaceae</taxon>
        <taxon>Deinococcus</taxon>
    </lineage>
</organism>
<proteinExistence type="predicted"/>
<protein>
    <submittedName>
        <fullName evidence="1">Insertion element IS1 protein InsB</fullName>
    </submittedName>
</protein>
<dbReference type="Proteomes" id="UP001232163">
    <property type="component" value="Unassembled WGS sequence"/>
</dbReference>
<dbReference type="Pfam" id="PF03400">
    <property type="entry name" value="DDE_Tnp_IS1"/>
    <property type="match status" value="1"/>
</dbReference>
<gene>
    <name evidence="1" type="ORF">QO006_001112</name>
</gene>
<accession>A0ABT9MAT7</accession>
<name>A0ABT9MAT7_9DEIO</name>
<evidence type="ECO:0000313" key="1">
    <source>
        <dbReference type="EMBL" id="MDP9763695.1"/>
    </source>
</evidence>
<comment type="caution">
    <text evidence="1">The sequence shown here is derived from an EMBL/GenBank/DDBJ whole genome shotgun (WGS) entry which is preliminary data.</text>
</comment>
<sequence length="154" mass="17826">MLECDELCTFVRTHQRPLWIWLAMDRHTRRIVGCFLGPRDTLGAYGLWHSLDSLYLDAVCHTDRLAAYRSVVFGGLHRIGGTQHIERFNATLRARLAHLVRRSLSSSRRQSHLEAVVWLFIHHYNASFPLTHHPAKCCWRRLPGVPHGVKGRLD</sequence>